<gene>
    <name evidence="2" type="ORF">QBZ16_002564</name>
</gene>
<accession>A0AAD9II11</accession>
<dbReference type="Proteomes" id="UP001255856">
    <property type="component" value="Unassembled WGS sequence"/>
</dbReference>
<protein>
    <submittedName>
        <fullName evidence="2">Uncharacterized protein</fullName>
    </submittedName>
</protein>
<keyword evidence="3" id="KW-1185">Reference proteome</keyword>
<evidence type="ECO:0000256" key="1">
    <source>
        <dbReference type="SAM" id="MobiDB-lite"/>
    </source>
</evidence>
<dbReference type="AlphaFoldDB" id="A0AAD9II11"/>
<comment type="caution">
    <text evidence="2">The sequence shown here is derived from an EMBL/GenBank/DDBJ whole genome shotgun (WGS) entry which is preliminary data.</text>
</comment>
<organism evidence="2 3">
    <name type="scientific">Prototheca wickerhamii</name>
    <dbReference type="NCBI Taxonomy" id="3111"/>
    <lineage>
        <taxon>Eukaryota</taxon>
        <taxon>Viridiplantae</taxon>
        <taxon>Chlorophyta</taxon>
        <taxon>core chlorophytes</taxon>
        <taxon>Trebouxiophyceae</taxon>
        <taxon>Chlorellales</taxon>
        <taxon>Chlorellaceae</taxon>
        <taxon>Prototheca</taxon>
    </lineage>
</organism>
<evidence type="ECO:0000313" key="2">
    <source>
        <dbReference type="EMBL" id="KAK2078874.1"/>
    </source>
</evidence>
<sequence length="53" mass="5778">MSRWEMGMAAKRTEPLIPMDPRHSHGSIDGDAPGAGDGLQVRSNFEASPKKKK</sequence>
<proteinExistence type="predicted"/>
<feature type="region of interest" description="Disordered" evidence="1">
    <location>
        <begin position="1"/>
        <end position="53"/>
    </location>
</feature>
<evidence type="ECO:0000313" key="3">
    <source>
        <dbReference type="Proteomes" id="UP001255856"/>
    </source>
</evidence>
<dbReference type="EMBL" id="JASFZW010000003">
    <property type="protein sequence ID" value="KAK2078874.1"/>
    <property type="molecule type" value="Genomic_DNA"/>
</dbReference>
<name>A0AAD9II11_PROWI</name>
<reference evidence="2" key="1">
    <citation type="submission" date="2021-01" db="EMBL/GenBank/DDBJ databases">
        <authorList>
            <person name="Eckstrom K.M.E."/>
        </authorList>
    </citation>
    <scope>NUCLEOTIDE SEQUENCE</scope>
    <source>
        <strain evidence="2">UVCC 0001</strain>
    </source>
</reference>